<keyword evidence="1" id="KW-0812">Transmembrane</keyword>
<dbReference type="EMBL" id="MN740329">
    <property type="protein sequence ID" value="QHU00714.1"/>
    <property type="molecule type" value="Genomic_DNA"/>
</dbReference>
<keyword evidence="1" id="KW-1133">Transmembrane helix</keyword>
<organism evidence="2">
    <name type="scientific">viral metagenome</name>
    <dbReference type="NCBI Taxonomy" id="1070528"/>
    <lineage>
        <taxon>unclassified sequences</taxon>
        <taxon>metagenomes</taxon>
        <taxon>organismal metagenomes</taxon>
    </lineage>
</organism>
<proteinExistence type="predicted"/>
<keyword evidence="1" id="KW-0472">Membrane</keyword>
<accession>A0A6C0JAP8</accession>
<dbReference type="AlphaFoldDB" id="A0A6C0JAP8"/>
<reference evidence="2" key="1">
    <citation type="journal article" date="2020" name="Nature">
        <title>Giant virus diversity and host interactions through global metagenomics.</title>
        <authorList>
            <person name="Schulz F."/>
            <person name="Roux S."/>
            <person name="Paez-Espino D."/>
            <person name="Jungbluth S."/>
            <person name="Walsh D.A."/>
            <person name="Denef V.J."/>
            <person name="McMahon K.D."/>
            <person name="Konstantinidis K.T."/>
            <person name="Eloe-Fadrosh E.A."/>
            <person name="Kyrpides N.C."/>
            <person name="Woyke T."/>
        </authorList>
    </citation>
    <scope>NUCLEOTIDE SEQUENCE</scope>
    <source>
        <strain evidence="2">GVMAG-M-3300025860-20</strain>
    </source>
</reference>
<feature type="transmembrane region" description="Helical" evidence="1">
    <location>
        <begin position="12"/>
        <end position="31"/>
    </location>
</feature>
<sequence>MLNINASEVFRRAIKYLVEGLAVAAAAFYIPRKKMNLQEILMIAVTAAAALSVLDLLAPSIGKHARHGAGFGIGTGLVGANKMPFPGIPGLL</sequence>
<evidence type="ECO:0000256" key="1">
    <source>
        <dbReference type="SAM" id="Phobius"/>
    </source>
</evidence>
<protein>
    <submittedName>
        <fullName evidence="2">Uncharacterized protein</fullName>
    </submittedName>
</protein>
<evidence type="ECO:0000313" key="2">
    <source>
        <dbReference type="EMBL" id="QHU00714.1"/>
    </source>
</evidence>
<name>A0A6C0JAP8_9ZZZZ</name>
<feature type="transmembrane region" description="Helical" evidence="1">
    <location>
        <begin position="37"/>
        <end position="58"/>
    </location>
</feature>